<dbReference type="Proteomes" id="UP000184330">
    <property type="component" value="Unassembled WGS sequence"/>
</dbReference>
<keyword evidence="4" id="KW-0503">Monooxygenase</keyword>
<keyword evidence="1" id="KW-0285">Flavoprotein</keyword>
<evidence type="ECO:0000256" key="3">
    <source>
        <dbReference type="ARBA" id="ARBA00023002"/>
    </source>
</evidence>
<evidence type="ECO:0000256" key="1">
    <source>
        <dbReference type="ARBA" id="ARBA00022630"/>
    </source>
</evidence>
<protein>
    <submittedName>
        <fullName evidence="6">Related to tetracycline resistance protein from transposon Tn4351/Tn4400</fullName>
    </submittedName>
</protein>
<evidence type="ECO:0000259" key="5">
    <source>
        <dbReference type="Pfam" id="PF01494"/>
    </source>
</evidence>
<dbReference type="PRINTS" id="PR00420">
    <property type="entry name" value="RNGMNOXGNASE"/>
</dbReference>
<feature type="domain" description="FAD-binding" evidence="5">
    <location>
        <begin position="322"/>
        <end position="381"/>
    </location>
</feature>
<dbReference type="SUPFAM" id="SSF51905">
    <property type="entry name" value="FAD/NAD(P)-binding domain"/>
    <property type="match status" value="1"/>
</dbReference>
<dbReference type="STRING" id="576137.A0A1L7XK07"/>
<evidence type="ECO:0000313" key="6">
    <source>
        <dbReference type="EMBL" id="CZR65395.1"/>
    </source>
</evidence>
<dbReference type="Pfam" id="PF01494">
    <property type="entry name" value="FAD_binding_3"/>
    <property type="match status" value="1"/>
</dbReference>
<dbReference type="GO" id="GO:0004497">
    <property type="term" value="F:monooxygenase activity"/>
    <property type="evidence" value="ECO:0007669"/>
    <property type="project" value="UniProtKB-KW"/>
</dbReference>
<sequence length="413" mass="44531">MPSTPPKIAILGAGPAGLTLASLLSASSTLINYTIFDLRLRPSPDTVNQPSGSLDLHQKSGLLALKGCRLYEKFEQLKAECGEEMKLSDKYGTLQYSDEGSNGQRPEIARNTLTQLLLDSIPSDSIKWEHKANSVSPAPGHAGKWCLNFASNPSSNKQPEPEIYDLIIGADGAWSKIRPPITNIKPHFSGIHCMTLTIPHLTATSPHLASLIGTGSYAACGDKKAIMTQRGSLDSARIYLMLSSPSETWLHDSGLDKMSAEELKKELLSSPQLFQTWGSELKDLVAAGCDAESLSLGPDDKIDMRPLYTLPPGHTWTHVPGLTLIGDAAHLMTPFAGEGVNASMLDALELSRAILGGGGLDEVVKGYEEGMFPRAKVVMEESWNNLGIIFAEDSPRGFVEFFKSHGPPPPSEQ</sequence>
<keyword evidence="7" id="KW-1185">Reference proteome</keyword>
<evidence type="ECO:0000313" key="7">
    <source>
        <dbReference type="Proteomes" id="UP000184330"/>
    </source>
</evidence>
<dbReference type="InterPro" id="IPR002938">
    <property type="entry name" value="FAD-bd"/>
</dbReference>
<name>A0A1L7XK07_9HELO</name>
<dbReference type="InterPro" id="IPR036188">
    <property type="entry name" value="FAD/NAD-bd_sf"/>
</dbReference>
<dbReference type="PANTHER" id="PTHR46972:SF1">
    <property type="entry name" value="FAD DEPENDENT OXIDOREDUCTASE DOMAIN-CONTAINING PROTEIN"/>
    <property type="match status" value="1"/>
</dbReference>
<reference evidence="6 7" key="1">
    <citation type="submission" date="2016-03" db="EMBL/GenBank/DDBJ databases">
        <authorList>
            <person name="Ploux O."/>
        </authorList>
    </citation>
    <scope>NUCLEOTIDE SEQUENCE [LARGE SCALE GENOMIC DNA]</scope>
    <source>
        <strain evidence="6 7">UAMH 11012</strain>
    </source>
</reference>
<dbReference type="EMBL" id="FJOG01000030">
    <property type="protein sequence ID" value="CZR65395.1"/>
    <property type="molecule type" value="Genomic_DNA"/>
</dbReference>
<evidence type="ECO:0000256" key="4">
    <source>
        <dbReference type="ARBA" id="ARBA00023033"/>
    </source>
</evidence>
<organism evidence="6 7">
    <name type="scientific">Phialocephala subalpina</name>
    <dbReference type="NCBI Taxonomy" id="576137"/>
    <lineage>
        <taxon>Eukaryota</taxon>
        <taxon>Fungi</taxon>
        <taxon>Dikarya</taxon>
        <taxon>Ascomycota</taxon>
        <taxon>Pezizomycotina</taxon>
        <taxon>Leotiomycetes</taxon>
        <taxon>Helotiales</taxon>
        <taxon>Mollisiaceae</taxon>
        <taxon>Phialocephala</taxon>
        <taxon>Phialocephala fortinii species complex</taxon>
    </lineage>
</organism>
<dbReference type="AlphaFoldDB" id="A0A1L7XK07"/>
<dbReference type="PANTHER" id="PTHR46972">
    <property type="entry name" value="MONOOXYGENASE ASQM-RELATED"/>
    <property type="match status" value="1"/>
</dbReference>
<proteinExistence type="predicted"/>
<keyword evidence="2" id="KW-0274">FAD</keyword>
<evidence type="ECO:0000256" key="2">
    <source>
        <dbReference type="ARBA" id="ARBA00022827"/>
    </source>
</evidence>
<gene>
    <name evidence="6" type="ORF">PAC_15295</name>
</gene>
<accession>A0A1L7XK07</accession>
<dbReference type="Gene3D" id="3.50.50.60">
    <property type="entry name" value="FAD/NAD(P)-binding domain"/>
    <property type="match status" value="1"/>
</dbReference>
<dbReference type="GO" id="GO:0071949">
    <property type="term" value="F:FAD binding"/>
    <property type="evidence" value="ECO:0007669"/>
    <property type="project" value="InterPro"/>
</dbReference>
<dbReference type="OrthoDB" id="655030at2759"/>
<keyword evidence="3" id="KW-0560">Oxidoreductase</keyword>